<dbReference type="GO" id="GO:0010133">
    <property type="term" value="P:L-proline catabolic process to L-glutamate"/>
    <property type="evidence" value="ECO:0007669"/>
    <property type="project" value="TreeGrafter"/>
</dbReference>
<comment type="pathway">
    <text evidence="1">Amino-acid degradation; L-proline degradation into L-glutamate; L-glutamate from L-proline: step 1/2.</text>
</comment>
<dbReference type="Proteomes" id="UP001148018">
    <property type="component" value="Unassembled WGS sequence"/>
</dbReference>
<gene>
    <name evidence="5" type="ORF">NHX12_029484</name>
</gene>
<dbReference type="EC" id="1.5.5.2" evidence="3"/>
<keyword evidence="3" id="KW-0642">Proline metabolism</keyword>
<keyword evidence="3" id="KW-0274">FAD</keyword>
<name>A0A9Q0EG46_9TELE</name>
<comment type="catalytic activity">
    <reaction evidence="3">
        <text>L-proline + a quinone = (S)-1-pyrroline-5-carboxylate + a quinol + H(+)</text>
        <dbReference type="Rhea" id="RHEA:23784"/>
        <dbReference type="ChEBI" id="CHEBI:15378"/>
        <dbReference type="ChEBI" id="CHEBI:17388"/>
        <dbReference type="ChEBI" id="CHEBI:24646"/>
        <dbReference type="ChEBI" id="CHEBI:60039"/>
        <dbReference type="ChEBI" id="CHEBI:132124"/>
        <dbReference type="EC" id="1.5.5.2"/>
    </reaction>
</comment>
<evidence type="ECO:0000313" key="5">
    <source>
        <dbReference type="EMBL" id="KAJ3604745.1"/>
    </source>
</evidence>
<dbReference type="AlphaFoldDB" id="A0A9Q0EG46"/>
<evidence type="ECO:0000313" key="6">
    <source>
        <dbReference type="Proteomes" id="UP001148018"/>
    </source>
</evidence>
<comment type="function">
    <text evidence="3">Converts proline to delta-1-pyrroline-5-carboxylate.</text>
</comment>
<reference evidence="5" key="1">
    <citation type="submission" date="2022-07" db="EMBL/GenBank/DDBJ databases">
        <title>Chromosome-level genome of Muraenolepis orangiensis.</title>
        <authorList>
            <person name="Kim J."/>
        </authorList>
    </citation>
    <scope>NUCLEOTIDE SEQUENCE</scope>
    <source>
        <strain evidence="5">KU_S4_2022</strain>
        <tissue evidence="5">Muscle</tissue>
    </source>
</reference>
<keyword evidence="2 3" id="KW-0560">Oxidoreductase</keyword>
<comment type="cofactor">
    <cofactor evidence="3">
        <name>FAD</name>
        <dbReference type="ChEBI" id="CHEBI:57692"/>
    </cofactor>
</comment>
<evidence type="ECO:0000256" key="4">
    <source>
        <dbReference type="SAM" id="MobiDB-lite"/>
    </source>
</evidence>
<keyword evidence="6" id="KW-1185">Reference proteome</keyword>
<evidence type="ECO:0000256" key="1">
    <source>
        <dbReference type="ARBA" id="ARBA00004739"/>
    </source>
</evidence>
<feature type="compositionally biased region" description="Basic and acidic residues" evidence="4">
    <location>
        <begin position="41"/>
        <end position="52"/>
    </location>
</feature>
<dbReference type="InterPro" id="IPR015659">
    <property type="entry name" value="Proline_oxidase"/>
</dbReference>
<dbReference type="GO" id="GO:0005739">
    <property type="term" value="C:mitochondrion"/>
    <property type="evidence" value="ECO:0007669"/>
    <property type="project" value="TreeGrafter"/>
</dbReference>
<evidence type="ECO:0000256" key="2">
    <source>
        <dbReference type="ARBA" id="ARBA00023002"/>
    </source>
</evidence>
<protein>
    <recommendedName>
        <fullName evidence="3">Proline dehydrogenase</fullName>
        <ecNumber evidence="3">1.5.5.2</ecNumber>
    </recommendedName>
</protein>
<dbReference type="PANTHER" id="PTHR13914:SF0">
    <property type="entry name" value="PROLINE DEHYDROGENASE 1, MITOCHONDRIAL"/>
    <property type="match status" value="1"/>
</dbReference>
<evidence type="ECO:0000256" key="3">
    <source>
        <dbReference type="RuleBase" id="RU364054"/>
    </source>
</evidence>
<dbReference type="GO" id="GO:0071949">
    <property type="term" value="F:FAD binding"/>
    <property type="evidence" value="ECO:0007669"/>
    <property type="project" value="TreeGrafter"/>
</dbReference>
<keyword evidence="3" id="KW-0285">Flavoprotein</keyword>
<dbReference type="GO" id="GO:0004657">
    <property type="term" value="F:proline dehydrogenase activity"/>
    <property type="evidence" value="ECO:0007669"/>
    <property type="project" value="UniProtKB-EC"/>
</dbReference>
<feature type="region of interest" description="Disordered" evidence="4">
    <location>
        <begin position="35"/>
        <end position="56"/>
    </location>
</feature>
<dbReference type="OrthoDB" id="5464at2759"/>
<dbReference type="Gene3D" id="3.20.20.220">
    <property type="match status" value="1"/>
</dbReference>
<comment type="caution">
    <text evidence="5">The sequence shown here is derived from an EMBL/GenBank/DDBJ whole genome shotgun (WGS) entry which is preliminary data.</text>
</comment>
<organism evidence="5 6">
    <name type="scientific">Muraenolepis orangiensis</name>
    <name type="common">Patagonian moray cod</name>
    <dbReference type="NCBI Taxonomy" id="630683"/>
    <lineage>
        <taxon>Eukaryota</taxon>
        <taxon>Metazoa</taxon>
        <taxon>Chordata</taxon>
        <taxon>Craniata</taxon>
        <taxon>Vertebrata</taxon>
        <taxon>Euteleostomi</taxon>
        <taxon>Actinopterygii</taxon>
        <taxon>Neopterygii</taxon>
        <taxon>Teleostei</taxon>
        <taxon>Neoteleostei</taxon>
        <taxon>Acanthomorphata</taxon>
        <taxon>Zeiogadaria</taxon>
        <taxon>Gadariae</taxon>
        <taxon>Gadiformes</taxon>
        <taxon>Muraenolepidoidei</taxon>
        <taxon>Muraenolepididae</taxon>
        <taxon>Muraenolepis</taxon>
    </lineage>
</organism>
<comment type="similarity">
    <text evidence="3">Belongs to the proline oxidase family.</text>
</comment>
<proteinExistence type="inferred from homology"/>
<sequence>MPGWARTRTGLNLEPCTFKRLNHPILCSGRLASTGGGAGGAERHDETPEPHHQQVSVDFEQTREAYRSKDSLELLRSLVVFKLCSYDILVDKNKEIMDLGKKVLGQRGFEQFMKMTFYGQFVAGEDHHAIKPLLKRNQAFGVGSVLDYSVEEDIGPEEDQLQEKTDAAFGEGRGGGSYFYADEAKCDQHLQTFLKCIRASGGGSMEGFSAIKITALGRPKFLLRLSEVLLKWRRFFTFLADQQGEGDKETLEKKLELKVLQKEALVPLLEDFSPEDEGQMKRILQRMDALAKILHVMFNAFAGRLQKTVRLPQPTSKRIKARLLE</sequence>
<dbReference type="InterPro" id="IPR029041">
    <property type="entry name" value="FAD-linked_oxidoreductase-like"/>
</dbReference>
<dbReference type="EMBL" id="JANIIK010000044">
    <property type="protein sequence ID" value="KAJ3604745.1"/>
    <property type="molecule type" value="Genomic_DNA"/>
</dbReference>
<dbReference type="SUPFAM" id="SSF51730">
    <property type="entry name" value="FAD-linked oxidoreductase"/>
    <property type="match status" value="1"/>
</dbReference>
<accession>A0A9Q0EG46</accession>
<dbReference type="PANTHER" id="PTHR13914">
    <property type="entry name" value="PROLINE OXIDASE"/>
    <property type="match status" value="1"/>
</dbReference>